<accession>A0A450V1X0</accession>
<dbReference type="SUPFAM" id="SSF52540">
    <property type="entry name" value="P-loop containing nucleoside triphosphate hydrolases"/>
    <property type="match status" value="1"/>
</dbReference>
<reference evidence="10" key="1">
    <citation type="submission" date="2019-02" db="EMBL/GenBank/DDBJ databases">
        <authorList>
            <person name="Gruber-Vodicka R. H."/>
            <person name="Seah K. B. B."/>
        </authorList>
    </citation>
    <scope>NUCLEOTIDE SEQUENCE</scope>
    <source>
        <strain evidence="11">BECK_SA2B12</strain>
        <strain evidence="9">BECK_SA2B15</strain>
        <strain evidence="10">BECK_SA2B20</strain>
    </source>
</reference>
<evidence type="ECO:0000256" key="3">
    <source>
        <dbReference type="ARBA" id="ARBA00022840"/>
    </source>
</evidence>
<feature type="coiled-coil region" evidence="6">
    <location>
        <begin position="789"/>
        <end position="879"/>
    </location>
</feature>
<dbReference type="InterPro" id="IPR027417">
    <property type="entry name" value="P-loop_NTPase"/>
</dbReference>
<evidence type="ECO:0000256" key="1">
    <source>
        <dbReference type="ARBA" id="ARBA00022490"/>
    </source>
</evidence>
<proteinExistence type="inferred from homology"/>
<dbReference type="HAMAP" id="MF_01894">
    <property type="entry name" value="Smc_prok"/>
    <property type="match status" value="1"/>
</dbReference>
<dbReference type="CDD" id="cd03278">
    <property type="entry name" value="ABC_SMC_barmotin"/>
    <property type="match status" value="1"/>
</dbReference>
<sequence>MRNDSMFLHKIKLAGFKSFVDPTTISLPSSLVGIVGPNGCGKSNVADAVRWVMGEISAKHLRGGSMADVVFSGSTARKPMGLASVEILLDNTEGRVGGQYASYNEISVRRQVSRDGQSSYFLNGKRCRRRDVTDVFLGTGLGPRSYAIIEQGMVSRLVEAKPDELREFLEEAAGVSKYKERRRETENRIGHTRENLERLQDIREELDKRLQHLKRQATVAEQYRELKQAERLARAQLLTLRWRLLTEEITDRDRQIHEQEAAMAARVSEQQALDARLKAQRVEHAAALDGFNNRYRASLDVGSEIARAEETIENLRHHAVQVRQTLHKEEEALKEAHDHLGAGKKSIEALERKLADKEPTLAKLQEQVTQASADYTEAEAAMQEWSASWEALGLRVTETTQAVQAEEGRIERTKERIATSAKRYIELREEQEKLDTRELKRTIMALAGKLREQGRALIQAKSRHARHRVVVQDLRRHAQEVSSALDSARERSQEVRGRLASLTALQQEALGKGEGAVTDWLRKHDLAESPRLLEGLEVAEGWERAVEHVLGDTLRAVCVAGLDGPATLLADLGEGSLTFFDTAAPDILEDQDGEVVDGIFWEMPGRPEPGHPGHGQKAERKARSRALVHIPGPGTEARRTITRRILRRISHLFRRISRLGESKAPAPTVTTAHPVEEDRPEDYRDDASSEEAIPPETDLAPAPDKSALGTLDEKVTAPWNPDILFAGIYTADDLDQALVLRPTLGFGQSIVTPTGEWLSRNWLRVHRGEGPTTGVLPREREIKTLSGNLERLQAETDGWKATMETANRERKAAEENQVAAQTAITEAERRYTTLKSRIDEHYARFQAFVHRGQAVASELTELHEQRQQAKSELVKMIEDLGEKQAARERLAGERDAEVAKRKEYQKHLTASRTHWQQMRDKTHQADLDVASTRAQHQSLIQAQARDAEHLARLETRCRELRESLSETDEPLKKAETELTGHRARRQELETALGEARRQVEELDTVVRESDQKRHAIAGKIETDRERLEKRRLARQAIHVRREALGEQVAGSGHAMETLLAELPKETNEADWTAKIEDLARQVARLGPINLAAVQEYETQSKEQARLDTQHQDLTEALATLETAIQDMDRETRTRFMETHEKVNAQLGVLFPRLFGGGQAQLELVGTDPLEAGVTIMARPPGKRNSTIAQLSGGEKALSAVALVFALFELNPAPFCLLDEVDAPLDDANVYRFRDLVKEMSDRVQFILITHNKNTMEIAHQLVGVTMSEPGVSRLVSVDIDQLSD</sequence>
<keyword evidence="2 6" id="KW-0547">Nucleotide-binding</keyword>
<dbReference type="Gene3D" id="3.40.50.300">
    <property type="entry name" value="P-loop containing nucleotide triphosphate hydrolases"/>
    <property type="match status" value="2"/>
</dbReference>
<dbReference type="GO" id="GO:0006260">
    <property type="term" value="P:DNA replication"/>
    <property type="evidence" value="ECO:0007669"/>
    <property type="project" value="UniProtKB-UniRule"/>
</dbReference>
<evidence type="ECO:0000313" key="11">
    <source>
        <dbReference type="EMBL" id="VFK04728.1"/>
    </source>
</evidence>
<evidence type="ECO:0000256" key="6">
    <source>
        <dbReference type="HAMAP-Rule" id="MF_01894"/>
    </source>
</evidence>
<dbReference type="GO" id="GO:0003677">
    <property type="term" value="F:DNA binding"/>
    <property type="evidence" value="ECO:0007669"/>
    <property type="project" value="UniProtKB-UniRule"/>
</dbReference>
<name>A0A450V1X0_9GAMM</name>
<dbReference type="EMBL" id="CAADFI010000140">
    <property type="protein sequence ID" value="VFJ98676.1"/>
    <property type="molecule type" value="Genomic_DNA"/>
</dbReference>
<evidence type="ECO:0000256" key="5">
    <source>
        <dbReference type="ARBA" id="ARBA00023125"/>
    </source>
</evidence>
<comment type="domain">
    <text evidence="6">Contains large globular domains required for ATP hydrolysis at each terminus and a third globular domain forming a flexible hinge near the middle of the molecule. These domains are separated by coiled-coil structures.</text>
</comment>
<dbReference type="EMBL" id="CAADFJ010000202">
    <property type="protein sequence ID" value="VFK04728.1"/>
    <property type="molecule type" value="Genomic_DNA"/>
</dbReference>
<evidence type="ECO:0000313" key="9">
    <source>
        <dbReference type="EMBL" id="VFJ98571.1"/>
    </source>
</evidence>
<dbReference type="InterPro" id="IPR011890">
    <property type="entry name" value="SMC_prok"/>
</dbReference>
<protein>
    <recommendedName>
        <fullName evidence="6">Chromosome partition protein Smc</fullName>
    </recommendedName>
</protein>
<keyword evidence="3 6" id="KW-0067">ATP-binding</keyword>
<comment type="subunit">
    <text evidence="6">Homodimer.</text>
</comment>
<gene>
    <name evidence="6" type="primary">smc</name>
    <name evidence="9" type="ORF">BECKH772A_GA0070896_101413</name>
    <name evidence="10" type="ORF">BECKH772B_GA0070898_101403</name>
    <name evidence="11" type="ORF">BECKH772C_GA0070978_102023</name>
</gene>
<dbReference type="GO" id="GO:0005737">
    <property type="term" value="C:cytoplasm"/>
    <property type="evidence" value="ECO:0007669"/>
    <property type="project" value="UniProtKB-SubCell"/>
</dbReference>
<evidence type="ECO:0000256" key="2">
    <source>
        <dbReference type="ARBA" id="ARBA00022741"/>
    </source>
</evidence>
<dbReference type="InterPro" id="IPR024704">
    <property type="entry name" value="SMC"/>
</dbReference>
<dbReference type="InterPro" id="IPR003395">
    <property type="entry name" value="RecF/RecN/SMC_N"/>
</dbReference>
<feature type="domain" description="RecF/RecN/SMC N-terminal" evidence="8">
    <location>
        <begin position="7"/>
        <end position="1272"/>
    </location>
</feature>
<feature type="region of interest" description="Disordered" evidence="7">
    <location>
        <begin position="663"/>
        <end position="703"/>
    </location>
</feature>
<comment type="subcellular location">
    <subcellularLocation>
        <location evidence="6">Cytoplasm</location>
    </subcellularLocation>
</comment>
<comment type="function">
    <text evidence="6">Required for chromosome condensation and partitioning.</text>
</comment>
<dbReference type="PIRSF" id="PIRSF005719">
    <property type="entry name" value="SMC"/>
    <property type="match status" value="1"/>
</dbReference>
<dbReference type="GO" id="GO:0007059">
    <property type="term" value="P:chromosome segregation"/>
    <property type="evidence" value="ECO:0007669"/>
    <property type="project" value="UniProtKB-UniRule"/>
</dbReference>
<dbReference type="PANTHER" id="PTHR43977">
    <property type="entry name" value="STRUCTURAL MAINTENANCE OF CHROMOSOMES PROTEIN 3"/>
    <property type="match status" value="1"/>
</dbReference>
<feature type="coiled-coil region" evidence="6">
    <location>
        <begin position="971"/>
        <end position="1012"/>
    </location>
</feature>
<evidence type="ECO:0000256" key="7">
    <source>
        <dbReference type="SAM" id="MobiDB-lite"/>
    </source>
</evidence>
<dbReference type="GO" id="GO:0005524">
    <property type="term" value="F:ATP binding"/>
    <property type="evidence" value="ECO:0007669"/>
    <property type="project" value="UniProtKB-UniRule"/>
</dbReference>
<evidence type="ECO:0000313" key="10">
    <source>
        <dbReference type="EMBL" id="VFJ98676.1"/>
    </source>
</evidence>
<feature type="coiled-coil region" evidence="6">
    <location>
        <begin position="175"/>
        <end position="223"/>
    </location>
</feature>
<keyword evidence="5 6" id="KW-0238">DNA-binding</keyword>
<dbReference type="GO" id="GO:0007062">
    <property type="term" value="P:sister chromatid cohesion"/>
    <property type="evidence" value="ECO:0007669"/>
    <property type="project" value="InterPro"/>
</dbReference>
<keyword evidence="1 6" id="KW-0963">Cytoplasm</keyword>
<dbReference type="GO" id="GO:0016887">
    <property type="term" value="F:ATP hydrolysis activity"/>
    <property type="evidence" value="ECO:0007669"/>
    <property type="project" value="InterPro"/>
</dbReference>
<feature type="compositionally biased region" description="Basic and acidic residues" evidence="7">
    <location>
        <begin position="674"/>
        <end position="687"/>
    </location>
</feature>
<evidence type="ECO:0000256" key="4">
    <source>
        <dbReference type="ARBA" id="ARBA00023054"/>
    </source>
</evidence>
<dbReference type="GO" id="GO:0030261">
    <property type="term" value="P:chromosome condensation"/>
    <property type="evidence" value="ECO:0007669"/>
    <property type="project" value="InterPro"/>
</dbReference>
<feature type="coiled-coil region" evidence="6">
    <location>
        <begin position="305"/>
        <end position="430"/>
    </location>
</feature>
<comment type="similarity">
    <text evidence="6">Belongs to the SMC family.</text>
</comment>
<organism evidence="10">
    <name type="scientific">Candidatus Kentrum eta</name>
    <dbReference type="NCBI Taxonomy" id="2126337"/>
    <lineage>
        <taxon>Bacteria</taxon>
        <taxon>Pseudomonadati</taxon>
        <taxon>Pseudomonadota</taxon>
        <taxon>Gammaproteobacteria</taxon>
        <taxon>Candidatus Kentrum</taxon>
    </lineage>
</organism>
<dbReference type="EMBL" id="CAADFG010000141">
    <property type="protein sequence ID" value="VFJ98571.1"/>
    <property type="molecule type" value="Genomic_DNA"/>
</dbReference>
<keyword evidence="4 6" id="KW-0175">Coiled coil</keyword>
<feature type="binding site" evidence="6">
    <location>
        <begin position="37"/>
        <end position="44"/>
    </location>
    <ligand>
        <name>ATP</name>
        <dbReference type="ChEBI" id="CHEBI:30616"/>
    </ligand>
</feature>
<evidence type="ECO:0000259" key="8">
    <source>
        <dbReference type="Pfam" id="PF02463"/>
    </source>
</evidence>
<dbReference type="Pfam" id="PF02463">
    <property type="entry name" value="SMC_N"/>
    <property type="match status" value="1"/>
</dbReference>